<name>A0A379WPG3_SALET</name>
<keyword evidence="1" id="KW-1133">Transmembrane helix</keyword>
<keyword evidence="1" id="KW-0812">Transmembrane</keyword>
<sequence>MFFRRWPWCALPFSTMLLVARNPGWPSYQGNFFFINFLTRCDVLSGSCGGGNYIQRVFIKQQYRLGPVLKVSGIIIPHSLCNYAYTISLCGDFVYLLFFIDIMRCRMRSRGLMIPIILHILNNAWLFRLLFSATEYTPDARGALTSPGTNKRPMRSLFNASYIPRDFR</sequence>
<gene>
    <name evidence="2" type="ORF">NCTC8261_02284</name>
</gene>
<protein>
    <submittedName>
        <fullName evidence="2">Membrane protein</fullName>
    </submittedName>
</protein>
<reference evidence="2 3" key="1">
    <citation type="submission" date="2018-06" db="EMBL/GenBank/DDBJ databases">
        <authorList>
            <consortium name="Pathogen Informatics"/>
            <person name="Doyle S."/>
        </authorList>
    </citation>
    <scope>NUCLEOTIDE SEQUENCE [LARGE SCALE GENOMIC DNA]</scope>
    <source>
        <strain evidence="2 3">NCTC8261</strain>
    </source>
</reference>
<dbReference type="Proteomes" id="UP000254712">
    <property type="component" value="Unassembled WGS sequence"/>
</dbReference>
<organism evidence="2 3">
    <name type="scientific">Salmonella enterica I</name>
    <dbReference type="NCBI Taxonomy" id="59201"/>
    <lineage>
        <taxon>Bacteria</taxon>
        <taxon>Pseudomonadati</taxon>
        <taxon>Pseudomonadota</taxon>
        <taxon>Gammaproteobacteria</taxon>
        <taxon>Enterobacterales</taxon>
        <taxon>Enterobacteriaceae</taxon>
        <taxon>Salmonella</taxon>
    </lineage>
</organism>
<proteinExistence type="predicted"/>
<feature type="transmembrane region" description="Helical" evidence="1">
    <location>
        <begin position="83"/>
        <end position="100"/>
    </location>
</feature>
<evidence type="ECO:0000256" key="1">
    <source>
        <dbReference type="SAM" id="Phobius"/>
    </source>
</evidence>
<dbReference type="AlphaFoldDB" id="A0A379WPG3"/>
<accession>A0A379WPG3</accession>
<evidence type="ECO:0000313" key="3">
    <source>
        <dbReference type="Proteomes" id="UP000254712"/>
    </source>
</evidence>
<keyword evidence="1" id="KW-0472">Membrane</keyword>
<feature type="transmembrane region" description="Helical" evidence="1">
    <location>
        <begin position="112"/>
        <end position="131"/>
    </location>
</feature>
<evidence type="ECO:0000313" key="2">
    <source>
        <dbReference type="EMBL" id="SUH36035.1"/>
    </source>
</evidence>
<dbReference type="EMBL" id="UGXT01000002">
    <property type="protein sequence ID" value="SUH36035.1"/>
    <property type="molecule type" value="Genomic_DNA"/>
</dbReference>